<organism evidence="4 5">
    <name type="scientific">Streptosporangium roseum (strain ATCC 12428 / DSM 43021 / JCM 3005 / KCTC 9067 / NCIMB 10171 / NRRL 2505 / NI 9100)</name>
    <dbReference type="NCBI Taxonomy" id="479432"/>
    <lineage>
        <taxon>Bacteria</taxon>
        <taxon>Bacillati</taxon>
        <taxon>Actinomycetota</taxon>
        <taxon>Actinomycetes</taxon>
        <taxon>Streptosporangiales</taxon>
        <taxon>Streptosporangiaceae</taxon>
        <taxon>Streptosporangium</taxon>
    </lineage>
</organism>
<dbReference type="PANTHER" id="PTHR42059">
    <property type="entry name" value="TNT DOMAIN-CONTAINING PROTEIN"/>
    <property type="match status" value="1"/>
</dbReference>
<gene>
    <name evidence="4" type="ordered locus">Sros_6196</name>
</gene>
<name>D2AWZ7_STRRD</name>
<evidence type="ECO:0000259" key="3">
    <source>
        <dbReference type="Pfam" id="PF14021"/>
    </source>
</evidence>
<dbReference type="Proteomes" id="UP000002029">
    <property type="component" value="Chromosome"/>
</dbReference>
<dbReference type="AlphaFoldDB" id="D2AWZ7"/>
<feature type="chain" id="PRO_5003027758" description="TNT domain-containing protein" evidence="2">
    <location>
        <begin position="29"/>
        <end position="309"/>
    </location>
</feature>
<feature type="compositionally biased region" description="Polar residues" evidence="1">
    <location>
        <begin position="73"/>
        <end position="83"/>
    </location>
</feature>
<dbReference type="HOGENOM" id="CLU_899930_0_0_11"/>
<dbReference type="InterPro" id="IPR025331">
    <property type="entry name" value="TNT"/>
</dbReference>
<protein>
    <recommendedName>
        <fullName evidence="3">TNT domain-containing protein</fullName>
    </recommendedName>
</protein>
<feature type="domain" description="TNT" evidence="3">
    <location>
        <begin position="200"/>
        <end position="306"/>
    </location>
</feature>
<dbReference type="OrthoDB" id="4745173at2"/>
<dbReference type="eggNOG" id="ENOG50332U3">
    <property type="taxonomic scope" value="Bacteria"/>
</dbReference>
<dbReference type="Pfam" id="PF14021">
    <property type="entry name" value="TNT"/>
    <property type="match status" value="1"/>
</dbReference>
<evidence type="ECO:0000256" key="1">
    <source>
        <dbReference type="SAM" id="MobiDB-lite"/>
    </source>
</evidence>
<reference evidence="4 5" key="1">
    <citation type="journal article" date="2010" name="Stand. Genomic Sci.">
        <title>Complete genome sequence of Streptosporangium roseum type strain (NI 9100).</title>
        <authorList>
            <person name="Nolan M."/>
            <person name="Sikorski J."/>
            <person name="Jando M."/>
            <person name="Lucas S."/>
            <person name="Lapidus A."/>
            <person name="Glavina Del Rio T."/>
            <person name="Chen F."/>
            <person name="Tice H."/>
            <person name="Pitluck S."/>
            <person name="Cheng J.F."/>
            <person name="Chertkov O."/>
            <person name="Sims D."/>
            <person name="Meincke L."/>
            <person name="Brettin T."/>
            <person name="Han C."/>
            <person name="Detter J.C."/>
            <person name="Bruce D."/>
            <person name="Goodwin L."/>
            <person name="Land M."/>
            <person name="Hauser L."/>
            <person name="Chang Y.J."/>
            <person name="Jeffries C.D."/>
            <person name="Ivanova N."/>
            <person name="Mavromatis K."/>
            <person name="Mikhailova N."/>
            <person name="Chen A."/>
            <person name="Palaniappan K."/>
            <person name="Chain P."/>
            <person name="Rohde M."/>
            <person name="Goker M."/>
            <person name="Bristow J."/>
            <person name="Eisen J.A."/>
            <person name="Markowitz V."/>
            <person name="Hugenholtz P."/>
            <person name="Kyrpides N.C."/>
            <person name="Klenk H.P."/>
        </authorList>
    </citation>
    <scope>NUCLEOTIDE SEQUENCE [LARGE SCALE GENOMIC DNA]</scope>
    <source>
        <strain evidence="5">ATCC 12428 / DSM 43021 / JCM 3005 / NI 9100</strain>
    </source>
</reference>
<dbReference type="KEGG" id="sro:Sros_6196"/>
<keyword evidence="2" id="KW-0732">Signal</keyword>
<dbReference type="PANTHER" id="PTHR42059:SF1">
    <property type="entry name" value="TNT DOMAIN-CONTAINING PROTEIN"/>
    <property type="match status" value="1"/>
</dbReference>
<dbReference type="GO" id="GO:0050135">
    <property type="term" value="F:NADP+ nucleosidase activity"/>
    <property type="evidence" value="ECO:0007669"/>
    <property type="project" value="InterPro"/>
</dbReference>
<accession>D2AWZ7</accession>
<keyword evidence="5" id="KW-1185">Reference proteome</keyword>
<proteinExistence type="predicted"/>
<dbReference type="InterPro" id="IPR053024">
    <property type="entry name" value="Fungal_surface_NADase"/>
</dbReference>
<evidence type="ECO:0000313" key="5">
    <source>
        <dbReference type="Proteomes" id="UP000002029"/>
    </source>
</evidence>
<evidence type="ECO:0000256" key="2">
    <source>
        <dbReference type="SAM" id="SignalP"/>
    </source>
</evidence>
<sequence length="309" mass="32569">MRHFRRRAPLAAAIGLVTAAFTGVAAHAATGAHPASGPPGTYCPSASAAGVPVAAGLPCVDTITRPRPVPATDTASSVHTAPATNVAPPTDTVPSVNAGAATQPEASGRTAPTADGKPSKQVCGPPYLDDDPILGPKYLPEDGPLGKILRDYKPLNGISPQEFVDRYWDESTNWWRYPQDYGFAHSGGYANGKLLVRTVTLPVGTDLDRFGGEQGSFVSPLGASYVGRALPPNNLNTFQAAPKYICNYHTYKVIKEFKVDGGPAAAAFQQEGAGRQYHLVSKYIPEAPRTSPEVSVAWLLDNGYLKASN</sequence>
<dbReference type="EMBL" id="CP001814">
    <property type="protein sequence ID" value="ACZ88925.1"/>
    <property type="molecule type" value="Genomic_DNA"/>
</dbReference>
<evidence type="ECO:0000313" key="4">
    <source>
        <dbReference type="EMBL" id="ACZ88925.1"/>
    </source>
</evidence>
<dbReference type="RefSeq" id="WP_012892660.1">
    <property type="nucleotide sequence ID" value="NC_013595.1"/>
</dbReference>
<dbReference type="STRING" id="479432.Sros_6196"/>
<feature type="signal peptide" evidence="2">
    <location>
        <begin position="1"/>
        <end position="28"/>
    </location>
</feature>
<feature type="region of interest" description="Disordered" evidence="1">
    <location>
        <begin position="68"/>
        <end position="127"/>
    </location>
</feature>